<feature type="region of interest" description="Disordered" evidence="5">
    <location>
        <begin position="1"/>
        <end position="29"/>
    </location>
</feature>
<dbReference type="Gene3D" id="3.90.220.20">
    <property type="entry name" value="DNA methylase specificity domains"/>
    <property type="match status" value="2"/>
</dbReference>
<dbReference type="InterPro" id="IPR044946">
    <property type="entry name" value="Restrct_endonuc_typeI_TRD_sf"/>
</dbReference>
<gene>
    <name evidence="7" type="ORF">ENL40_07735</name>
</gene>
<feature type="domain" description="Type I restriction modification DNA specificity" evidence="6">
    <location>
        <begin position="38"/>
        <end position="212"/>
    </location>
</feature>
<dbReference type="GO" id="GO:0009307">
    <property type="term" value="P:DNA restriction-modification system"/>
    <property type="evidence" value="ECO:0007669"/>
    <property type="project" value="UniProtKB-KW"/>
</dbReference>
<evidence type="ECO:0000256" key="4">
    <source>
        <dbReference type="SAM" id="Coils"/>
    </source>
</evidence>
<evidence type="ECO:0000256" key="5">
    <source>
        <dbReference type="SAM" id="MobiDB-lite"/>
    </source>
</evidence>
<organism evidence="7">
    <name type="scientific">Thermococcus litoralis</name>
    <dbReference type="NCBI Taxonomy" id="2265"/>
    <lineage>
        <taxon>Archaea</taxon>
        <taxon>Methanobacteriati</taxon>
        <taxon>Methanobacteriota</taxon>
        <taxon>Thermococci</taxon>
        <taxon>Thermococcales</taxon>
        <taxon>Thermococcaceae</taxon>
        <taxon>Thermococcus</taxon>
    </lineage>
</organism>
<dbReference type="GO" id="GO:0003677">
    <property type="term" value="F:DNA binding"/>
    <property type="evidence" value="ECO:0007669"/>
    <property type="project" value="UniProtKB-KW"/>
</dbReference>
<dbReference type="Pfam" id="PF01420">
    <property type="entry name" value="Methylase_S"/>
    <property type="match status" value="2"/>
</dbReference>
<dbReference type="Proteomes" id="UP000886217">
    <property type="component" value="Unassembled WGS sequence"/>
</dbReference>
<dbReference type="EMBL" id="DRTU01000310">
    <property type="protein sequence ID" value="HHI01331.1"/>
    <property type="molecule type" value="Genomic_DNA"/>
</dbReference>
<dbReference type="InterPro" id="IPR051212">
    <property type="entry name" value="Type-I_RE_S_subunit"/>
</dbReference>
<dbReference type="AlphaFoldDB" id="A0A7C5P7I3"/>
<sequence length="443" mass="51243">MREKPLTEFMSSKKVAKEHKEKPAEPKVAGLKGPWELPEGWRWVRLEDVAGIRGNSGVKKKLLQFNSIAFIPMELIPEKGVFSRYELRESTNIKSYSYAEPEDILLAKITPSFENGKQGIVPKNVPNNFALATTEVYPIYIKENNLLDRMYLFYILKSKYARKTLEDQMLGTTGRQRVPKEAVLKLKIPLPPLSEQKRIVAKLDEVSKRIDEAKRLAREAREEAERLMASALHEVFSKAEEMGWEWSTIGKVAKDMKPGFARNKKHISEDGIPHLRPNNIDIGHLNLEKLVKVKLDEKIDIEEYYLQKGDVLFNNTNSFELVGRAALITEDLPWGYSNHITRIRVKQDVILPEWLTVTINYLWMQGYFKRVCTRWVGQAGVNMNTLKKTPVPLPPLDEQKRIVAYLDSISERAQKLVKLYEERERELERLFPAILDRAFRGEV</sequence>
<proteinExistence type="inferred from homology"/>
<evidence type="ECO:0000256" key="2">
    <source>
        <dbReference type="ARBA" id="ARBA00022747"/>
    </source>
</evidence>
<name>A0A7C5P7I3_THELI</name>
<dbReference type="PANTHER" id="PTHR43140:SF1">
    <property type="entry name" value="TYPE I RESTRICTION ENZYME ECOKI SPECIFICITY SUBUNIT"/>
    <property type="match status" value="1"/>
</dbReference>
<dbReference type="InterPro" id="IPR000055">
    <property type="entry name" value="Restrct_endonuc_typeI_TRD"/>
</dbReference>
<protein>
    <recommendedName>
        <fullName evidence="6">Type I restriction modification DNA specificity domain-containing protein</fullName>
    </recommendedName>
</protein>
<feature type="non-terminal residue" evidence="7">
    <location>
        <position position="1"/>
    </location>
</feature>
<evidence type="ECO:0000256" key="1">
    <source>
        <dbReference type="ARBA" id="ARBA00010923"/>
    </source>
</evidence>
<evidence type="ECO:0000256" key="3">
    <source>
        <dbReference type="ARBA" id="ARBA00023125"/>
    </source>
</evidence>
<dbReference type="CDD" id="cd17260">
    <property type="entry name" value="RMtype1_S_EcoEI-TRD1-CR1_like"/>
    <property type="match status" value="1"/>
</dbReference>
<keyword evidence="3" id="KW-0238">DNA-binding</keyword>
<dbReference type="PANTHER" id="PTHR43140">
    <property type="entry name" value="TYPE-1 RESTRICTION ENZYME ECOKI SPECIFICITY PROTEIN"/>
    <property type="match status" value="1"/>
</dbReference>
<keyword evidence="2" id="KW-0680">Restriction system</keyword>
<comment type="similarity">
    <text evidence="1">Belongs to the type-I restriction system S methylase family.</text>
</comment>
<reference evidence="7" key="1">
    <citation type="journal article" date="2020" name="mSystems">
        <title>Genome- and Community-Level Interaction Insights into Carbon Utilization and Element Cycling Functions of Hydrothermarchaeota in Hydrothermal Sediment.</title>
        <authorList>
            <person name="Zhou Z."/>
            <person name="Liu Y."/>
            <person name="Xu W."/>
            <person name="Pan J."/>
            <person name="Luo Z.H."/>
            <person name="Li M."/>
        </authorList>
    </citation>
    <scope>NUCLEOTIDE SEQUENCE [LARGE SCALE GENOMIC DNA]</scope>
    <source>
        <strain evidence="7">HyVt-93</strain>
    </source>
</reference>
<feature type="domain" description="Type I restriction modification DNA specificity" evidence="6">
    <location>
        <begin position="243"/>
        <end position="411"/>
    </location>
</feature>
<evidence type="ECO:0000259" key="6">
    <source>
        <dbReference type="Pfam" id="PF01420"/>
    </source>
</evidence>
<feature type="coiled-coil region" evidence="4">
    <location>
        <begin position="203"/>
        <end position="234"/>
    </location>
</feature>
<comment type="caution">
    <text evidence="7">The sequence shown here is derived from an EMBL/GenBank/DDBJ whole genome shotgun (WGS) entry which is preliminary data.</text>
</comment>
<accession>A0A7C5P7I3</accession>
<keyword evidence="4" id="KW-0175">Coiled coil</keyword>
<evidence type="ECO:0000313" key="7">
    <source>
        <dbReference type="EMBL" id="HHI01331.1"/>
    </source>
</evidence>
<dbReference type="SUPFAM" id="SSF116734">
    <property type="entry name" value="DNA methylase specificity domain"/>
    <property type="match status" value="2"/>
</dbReference>